<organism evidence="2 3">
    <name type="scientific">Fuerstiella marisgermanici</name>
    <dbReference type="NCBI Taxonomy" id="1891926"/>
    <lineage>
        <taxon>Bacteria</taxon>
        <taxon>Pseudomonadati</taxon>
        <taxon>Planctomycetota</taxon>
        <taxon>Planctomycetia</taxon>
        <taxon>Planctomycetales</taxon>
        <taxon>Planctomycetaceae</taxon>
        <taxon>Fuerstiella</taxon>
    </lineage>
</organism>
<dbReference type="Gene3D" id="3.20.20.150">
    <property type="entry name" value="Divalent-metal-dependent TIM barrel enzymes"/>
    <property type="match status" value="1"/>
</dbReference>
<dbReference type="InterPro" id="IPR013022">
    <property type="entry name" value="Xyl_isomerase-like_TIM-brl"/>
</dbReference>
<feature type="domain" description="Xylose isomerase-like TIM barrel" evidence="1">
    <location>
        <begin position="49"/>
        <end position="267"/>
    </location>
</feature>
<gene>
    <name evidence="2" type="ORF">Fuma_02698</name>
</gene>
<dbReference type="RefSeq" id="WP_077024606.1">
    <property type="nucleotide sequence ID" value="NZ_CP017641.1"/>
</dbReference>
<keyword evidence="2" id="KW-0670">Pyruvate</keyword>
<dbReference type="EMBL" id="CP017641">
    <property type="protein sequence ID" value="APZ93082.1"/>
    <property type="molecule type" value="Genomic_DNA"/>
</dbReference>
<accession>A0A1P8WGB4</accession>
<evidence type="ECO:0000313" key="2">
    <source>
        <dbReference type="EMBL" id="APZ93082.1"/>
    </source>
</evidence>
<dbReference type="GO" id="GO:0016853">
    <property type="term" value="F:isomerase activity"/>
    <property type="evidence" value="ECO:0007669"/>
    <property type="project" value="UniProtKB-KW"/>
</dbReference>
<dbReference type="Pfam" id="PF01261">
    <property type="entry name" value="AP_endonuc_2"/>
    <property type="match status" value="1"/>
</dbReference>
<keyword evidence="2" id="KW-0413">Isomerase</keyword>
<evidence type="ECO:0000313" key="3">
    <source>
        <dbReference type="Proteomes" id="UP000187735"/>
    </source>
</evidence>
<evidence type="ECO:0000259" key="1">
    <source>
        <dbReference type="Pfam" id="PF01261"/>
    </source>
</evidence>
<keyword evidence="3" id="KW-1185">Reference proteome</keyword>
<dbReference type="OrthoDB" id="9815124at2"/>
<name>A0A1P8WGB4_9PLAN</name>
<dbReference type="AlphaFoldDB" id="A0A1P8WGB4"/>
<sequence length="339" mass="37089">MASQPSVIISAFADEAANHRTALEQMTALAAIGIRNYSPRFIDVAGDGTVEHVVDLSAEKLNRLKEYHAEYGVSVTSVGARVGKIKLLDVDDGSHNKYIPIAEYLNGEVAATIKAAKALDTKLIRGFSFYHPRGTKPEDHLDQAADQIRQIADACAKEGLVYGLEIEPNLVGETGPLLAELAKRVDHPNMVLIFDGGNVACQNKNPVQVYEEYKATVPYLGWMHVKDYRIDPSMTWTGAVDEERLKNFVPANEGDAGHELVFRDLREQLPAIEERLAKLGIPGFYLETEPHLKGGGQFGGFSGPDGMGVAVRALCSCLDYAGIGYNLRTFADIRKLRGF</sequence>
<reference evidence="2 3" key="1">
    <citation type="journal article" date="2016" name="Front. Microbiol.">
        <title>Fuerstia marisgermanicae gen. nov., sp. nov., an Unusual Member of the Phylum Planctomycetes from the German Wadden Sea.</title>
        <authorList>
            <person name="Kohn T."/>
            <person name="Heuer A."/>
            <person name="Jogler M."/>
            <person name="Vollmers J."/>
            <person name="Boedeker C."/>
            <person name="Bunk B."/>
            <person name="Rast P."/>
            <person name="Borchert D."/>
            <person name="Glockner I."/>
            <person name="Freese H.M."/>
            <person name="Klenk H.P."/>
            <person name="Overmann J."/>
            <person name="Kaster A.K."/>
            <person name="Rohde M."/>
            <person name="Wiegand S."/>
            <person name="Jogler C."/>
        </authorList>
    </citation>
    <scope>NUCLEOTIDE SEQUENCE [LARGE SCALE GENOMIC DNA]</scope>
    <source>
        <strain evidence="2 3">NH11</strain>
    </source>
</reference>
<dbReference type="PANTHER" id="PTHR12110">
    <property type="entry name" value="HYDROXYPYRUVATE ISOMERASE"/>
    <property type="match status" value="1"/>
</dbReference>
<dbReference type="InterPro" id="IPR036237">
    <property type="entry name" value="Xyl_isomerase-like_sf"/>
</dbReference>
<protein>
    <submittedName>
        <fullName evidence="2">Hydroxypyruvate isomerase</fullName>
    </submittedName>
</protein>
<dbReference type="STRING" id="1891926.Fuma_02698"/>
<dbReference type="PANTHER" id="PTHR12110:SF53">
    <property type="entry name" value="BLR5974 PROTEIN"/>
    <property type="match status" value="1"/>
</dbReference>
<proteinExistence type="predicted"/>
<dbReference type="KEGG" id="fmr:Fuma_02698"/>
<dbReference type="Proteomes" id="UP000187735">
    <property type="component" value="Chromosome"/>
</dbReference>
<dbReference type="SUPFAM" id="SSF51658">
    <property type="entry name" value="Xylose isomerase-like"/>
    <property type="match status" value="1"/>
</dbReference>
<dbReference type="InterPro" id="IPR050312">
    <property type="entry name" value="IolE/XylAMocC-like"/>
</dbReference>